<accession>A0A0L0G7V4</accession>
<protein>
    <submittedName>
        <fullName evidence="2">Uncharacterized protein</fullName>
    </submittedName>
</protein>
<keyword evidence="3" id="KW-1185">Reference proteome</keyword>
<evidence type="ECO:0000313" key="2">
    <source>
        <dbReference type="EMBL" id="KNC85009.1"/>
    </source>
</evidence>
<sequence length="401" mass="44857">MIHYFTTSARGVHQWLQITSKLDDGVNISSNNGSKICDEHPVEDINNINRHFGHKSEATTHTHASTHSAGHATTQKRTFTSTQPHTHRTVADLCICGAYTRCVDNYNPKHHLDVDIHSTDGEAVALHHMWAEARNSIARKSTEMLSVSFYKLADAIKADQDRKKGIGNVTGENRVTTIRSDTEMCACGEIKSRCVGNCQVVTELDNVRKYSSPVELSELKQFEGLRSLDQEESESIVDMLKHAGLNWMRIKMLAALSVDLQLEPKKEGDKLFMTEKILTSLVNKSVTFELGTNGEYGPYTEFYNDAFCVDVERQSRYDRDTGHLLCRGRSVGRSAGYIWTEDKWLDEDGTVHFVTELQHGDKTTSHHRVFKAMTTNSLSAPTDTTADNASSIQTQDESGGQ</sequence>
<name>A0A0L0G7V4_9EUKA</name>
<gene>
    <name evidence="2" type="ORF">SARC_02797</name>
</gene>
<proteinExistence type="predicted"/>
<feature type="region of interest" description="Disordered" evidence="1">
    <location>
        <begin position="375"/>
        <end position="401"/>
    </location>
</feature>
<evidence type="ECO:0000256" key="1">
    <source>
        <dbReference type="SAM" id="MobiDB-lite"/>
    </source>
</evidence>
<reference evidence="2 3" key="1">
    <citation type="submission" date="2011-02" db="EMBL/GenBank/DDBJ databases">
        <title>The Genome Sequence of Sphaeroforma arctica JP610.</title>
        <authorList>
            <consortium name="The Broad Institute Genome Sequencing Platform"/>
            <person name="Russ C."/>
            <person name="Cuomo C."/>
            <person name="Young S.K."/>
            <person name="Zeng Q."/>
            <person name="Gargeya S."/>
            <person name="Alvarado L."/>
            <person name="Berlin A."/>
            <person name="Chapman S.B."/>
            <person name="Chen Z."/>
            <person name="Freedman E."/>
            <person name="Gellesch M."/>
            <person name="Goldberg J."/>
            <person name="Griggs A."/>
            <person name="Gujja S."/>
            <person name="Heilman E."/>
            <person name="Heiman D."/>
            <person name="Howarth C."/>
            <person name="Mehta T."/>
            <person name="Neiman D."/>
            <person name="Pearson M."/>
            <person name="Roberts A."/>
            <person name="Saif S."/>
            <person name="Shea T."/>
            <person name="Shenoy N."/>
            <person name="Sisk P."/>
            <person name="Stolte C."/>
            <person name="Sykes S."/>
            <person name="White J."/>
            <person name="Yandava C."/>
            <person name="Burger G."/>
            <person name="Gray M.W."/>
            <person name="Holland P.W.H."/>
            <person name="King N."/>
            <person name="Lang F.B.F."/>
            <person name="Roger A.J."/>
            <person name="Ruiz-Trillo I."/>
            <person name="Haas B."/>
            <person name="Nusbaum C."/>
            <person name="Birren B."/>
        </authorList>
    </citation>
    <scope>NUCLEOTIDE SEQUENCE [LARGE SCALE GENOMIC DNA]</scope>
    <source>
        <strain evidence="2 3">JP610</strain>
    </source>
</reference>
<dbReference type="AlphaFoldDB" id="A0A0L0G7V4"/>
<dbReference type="GeneID" id="25903301"/>
<dbReference type="RefSeq" id="XP_014158910.1">
    <property type="nucleotide sequence ID" value="XM_014303435.1"/>
</dbReference>
<organism evidence="2 3">
    <name type="scientific">Sphaeroforma arctica JP610</name>
    <dbReference type="NCBI Taxonomy" id="667725"/>
    <lineage>
        <taxon>Eukaryota</taxon>
        <taxon>Ichthyosporea</taxon>
        <taxon>Ichthyophonida</taxon>
        <taxon>Sphaeroforma</taxon>
    </lineage>
</organism>
<evidence type="ECO:0000313" key="3">
    <source>
        <dbReference type="Proteomes" id="UP000054560"/>
    </source>
</evidence>
<dbReference type="Proteomes" id="UP000054560">
    <property type="component" value="Unassembled WGS sequence"/>
</dbReference>
<dbReference type="EMBL" id="KQ241726">
    <property type="protein sequence ID" value="KNC85009.1"/>
    <property type="molecule type" value="Genomic_DNA"/>
</dbReference>